<dbReference type="OrthoDB" id="103805at2759"/>
<gene>
    <name evidence="1" type="ORF">L917_01927</name>
</gene>
<organism evidence="1">
    <name type="scientific">Phytophthora nicotianae</name>
    <name type="common">Potato buckeye rot agent</name>
    <name type="synonym">Phytophthora parasitica</name>
    <dbReference type="NCBI Taxonomy" id="4792"/>
    <lineage>
        <taxon>Eukaryota</taxon>
        <taxon>Sar</taxon>
        <taxon>Stramenopiles</taxon>
        <taxon>Oomycota</taxon>
        <taxon>Peronosporomycetes</taxon>
        <taxon>Peronosporales</taxon>
        <taxon>Peronosporaceae</taxon>
        <taxon>Phytophthora</taxon>
    </lineage>
</organism>
<accession>W2LY06</accession>
<dbReference type="AlphaFoldDB" id="W2LY06"/>
<feature type="non-terminal residue" evidence="1">
    <location>
        <position position="1"/>
    </location>
</feature>
<sequence length="193" mass="22433">ITLPYQQITIISQVQEMLNFYEGIKKEKLKSYPKNPYFKLPLRCVVARPSGSDHHCTKEDEPLYQHLKDTIDGVDIFENAQIPSIKDYDNETSKLIIFDDLVLEGRKVQAQIGDFYIRGRKAGFSMCYLSQVYYGITKAIRFDAQYCILGRNLTKKDLNMIVREYEGDLNKDELILIYKRATAEPLNTLMIDM</sequence>
<feature type="non-terminal residue" evidence="1">
    <location>
        <position position="193"/>
    </location>
</feature>
<name>W2LY06_PHYNI</name>
<dbReference type="VEuPathDB" id="FungiDB:PPTG_19181"/>
<dbReference type="Proteomes" id="UP000054423">
    <property type="component" value="Unassembled WGS sequence"/>
</dbReference>
<evidence type="ECO:0000313" key="1">
    <source>
        <dbReference type="EMBL" id="ETM01501.1"/>
    </source>
</evidence>
<protein>
    <submittedName>
        <fullName evidence="1">Uncharacterized protein</fullName>
    </submittedName>
</protein>
<proteinExistence type="predicted"/>
<reference evidence="1" key="1">
    <citation type="submission" date="2013-11" db="EMBL/GenBank/DDBJ databases">
        <title>The Genome Sequence of Phytophthora parasitica CHvinca01.</title>
        <authorList>
            <consortium name="The Broad Institute Genomics Platform"/>
            <person name="Russ C."/>
            <person name="Tyler B."/>
            <person name="Panabieres F."/>
            <person name="Shan W."/>
            <person name="Tripathy S."/>
            <person name="Grunwald N."/>
            <person name="Machado M."/>
            <person name="Johnson C.S."/>
            <person name="Arredondo F."/>
            <person name="Hong C."/>
            <person name="Coffey M."/>
            <person name="Young S.K."/>
            <person name="Zeng Q."/>
            <person name="Gargeya S."/>
            <person name="Fitzgerald M."/>
            <person name="Abouelleil A."/>
            <person name="Alvarado L."/>
            <person name="Chapman S.B."/>
            <person name="Gainer-Dewar J."/>
            <person name="Goldberg J."/>
            <person name="Griggs A."/>
            <person name="Gujja S."/>
            <person name="Hansen M."/>
            <person name="Howarth C."/>
            <person name="Imamovic A."/>
            <person name="Ireland A."/>
            <person name="Larimer J."/>
            <person name="McCowan C."/>
            <person name="Murphy C."/>
            <person name="Pearson M."/>
            <person name="Poon T.W."/>
            <person name="Priest M."/>
            <person name="Roberts A."/>
            <person name="Saif S."/>
            <person name="Shea T."/>
            <person name="Sykes S."/>
            <person name="Wortman J."/>
            <person name="Nusbaum C."/>
            <person name="Birren B."/>
        </authorList>
    </citation>
    <scope>NUCLEOTIDE SEQUENCE [LARGE SCALE GENOMIC DNA]</scope>
    <source>
        <strain evidence="1">CHvinca01</strain>
    </source>
</reference>
<dbReference type="EMBL" id="KI677692">
    <property type="protein sequence ID" value="ETM01501.1"/>
    <property type="molecule type" value="Genomic_DNA"/>
</dbReference>